<sequence>MATLPDQQVLQHVVDVHCHPTDASVISHETLQNLRITICAMATRQSDQLLVRDLALQYPSKIIPCFGYHPWFSYSIAIRPFSSKEDHYKTLLLGESTDPRLVESFERLLPHLPEPRLLTEIISELRAHFEAFPNAMLGEVGLDRSFRVPFDYFASPRELTPFTIPLEHQQVIVDAQIELAIDLGRNVSFHSVRSQEATVGLLNRMRDRYGERWCNISVDMHSCGFSVETWKSIENAHTNVFLSTSIAINGRNPNLRRLIAACAPDRILVESDYNNADMATQ</sequence>
<organism evidence="1 2">
    <name type="scientific">Amanita muscaria (strain Koide BX008)</name>
    <dbReference type="NCBI Taxonomy" id="946122"/>
    <lineage>
        <taxon>Eukaryota</taxon>
        <taxon>Fungi</taxon>
        <taxon>Dikarya</taxon>
        <taxon>Basidiomycota</taxon>
        <taxon>Agaricomycotina</taxon>
        <taxon>Agaricomycetes</taxon>
        <taxon>Agaricomycetidae</taxon>
        <taxon>Agaricales</taxon>
        <taxon>Pluteineae</taxon>
        <taxon>Amanitaceae</taxon>
        <taxon>Amanita</taxon>
    </lineage>
</organism>
<dbReference type="PANTHER" id="PTHR47345:SF1">
    <property type="entry name" value="CUT9-INTERACTING PROTEIN SCN1"/>
    <property type="match status" value="1"/>
</dbReference>
<dbReference type="InterPro" id="IPR053044">
    <property type="entry name" value="Metallo-hydrolase/TatD-type"/>
</dbReference>
<accession>A0A0C2T6D3</accession>
<dbReference type="InterPro" id="IPR032466">
    <property type="entry name" value="Metal_Hydrolase"/>
</dbReference>
<dbReference type="Proteomes" id="UP000054549">
    <property type="component" value="Unassembled WGS sequence"/>
</dbReference>
<dbReference type="PANTHER" id="PTHR47345">
    <property type="entry name" value="CUT9-INTERACTING PROTEIN SCN1"/>
    <property type="match status" value="1"/>
</dbReference>
<dbReference type="Gene3D" id="3.20.20.140">
    <property type="entry name" value="Metal-dependent hydrolases"/>
    <property type="match status" value="1"/>
</dbReference>
<name>A0A0C2T6D3_AMAMK</name>
<feature type="non-terminal residue" evidence="1">
    <location>
        <position position="281"/>
    </location>
</feature>
<keyword evidence="2" id="KW-1185">Reference proteome</keyword>
<dbReference type="GO" id="GO:0016788">
    <property type="term" value="F:hydrolase activity, acting on ester bonds"/>
    <property type="evidence" value="ECO:0007669"/>
    <property type="project" value="InterPro"/>
</dbReference>
<dbReference type="OrthoDB" id="413993at2759"/>
<reference evidence="1 2" key="1">
    <citation type="submission" date="2014-04" db="EMBL/GenBank/DDBJ databases">
        <title>Evolutionary Origins and Diversification of the Mycorrhizal Mutualists.</title>
        <authorList>
            <consortium name="DOE Joint Genome Institute"/>
            <consortium name="Mycorrhizal Genomics Consortium"/>
            <person name="Kohler A."/>
            <person name="Kuo A."/>
            <person name="Nagy L.G."/>
            <person name="Floudas D."/>
            <person name="Copeland A."/>
            <person name="Barry K.W."/>
            <person name="Cichocki N."/>
            <person name="Veneault-Fourrey C."/>
            <person name="LaButti K."/>
            <person name="Lindquist E.A."/>
            <person name="Lipzen A."/>
            <person name="Lundell T."/>
            <person name="Morin E."/>
            <person name="Murat C."/>
            <person name="Riley R."/>
            <person name="Ohm R."/>
            <person name="Sun H."/>
            <person name="Tunlid A."/>
            <person name="Henrissat B."/>
            <person name="Grigoriev I.V."/>
            <person name="Hibbett D.S."/>
            <person name="Martin F."/>
        </authorList>
    </citation>
    <scope>NUCLEOTIDE SEQUENCE [LARGE SCALE GENOMIC DNA]</scope>
    <source>
        <strain evidence="1 2">Koide BX008</strain>
    </source>
</reference>
<gene>
    <name evidence="1" type="ORF">M378DRAFT_19837</name>
</gene>
<dbReference type="SUPFAM" id="SSF51556">
    <property type="entry name" value="Metallo-dependent hydrolases"/>
    <property type="match status" value="1"/>
</dbReference>
<dbReference type="FunCoup" id="A0A0C2T6D3">
    <property type="interactions" value="16"/>
</dbReference>
<dbReference type="EMBL" id="KN818222">
    <property type="protein sequence ID" value="KIL71520.1"/>
    <property type="molecule type" value="Genomic_DNA"/>
</dbReference>
<evidence type="ECO:0000313" key="1">
    <source>
        <dbReference type="EMBL" id="KIL71520.1"/>
    </source>
</evidence>
<protein>
    <submittedName>
        <fullName evidence="1">Uncharacterized protein</fullName>
    </submittedName>
</protein>
<evidence type="ECO:0000313" key="2">
    <source>
        <dbReference type="Proteomes" id="UP000054549"/>
    </source>
</evidence>
<dbReference type="InParanoid" id="A0A0C2T6D3"/>
<proteinExistence type="predicted"/>
<dbReference type="InterPro" id="IPR001130">
    <property type="entry name" value="TatD-like"/>
</dbReference>
<dbReference type="HOGENOM" id="CLU_031506_3_2_1"/>
<dbReference type="Pfam" id="PF01026">
    <property type="entry name" value="TatD_DNase"/>
    <property type="match status" value="1"/>
</dbReference>
<dbReference type="STRING" id="946122.A0A0C2T6D3"/>
<dbReference type="AlphaFoldDB" id="A0A0C2T6D3"/>